<gene>
    <name evidence="2" type="ORF">WJ0W_005339</name>
</gene>
<feature type="transmembrane region" description="Helical" evidence="1">
    <location>
        <begin position="33"/>
        <end position="52"/>
    </location>
</feature>
<name>A0ABN8UD38_9BACL</name>
<protein>
    <recommendedName>
        <fullName evidence="4">ABC-2 type transport system permease protein</fullName>
    </recommendedName>
</protein>
<evidence type="ECO:0008006" key="4">
    <source>
        <dbReference type="Google" id="ProtNLM"/>
    </source>
</evidence>
<dbReference type="Proteomes" id="UP001154322">
    <property type="component" value="Unassembled WGS sequence"/>
</dbReference>
<evidence type="ECO:0000256" key="1">
    <source>
        <dbReference type="SAM" id="Phobius"/>
    </source>
</evidence>
<keyword evidence="1" id="KW-0812">Transmembrane</keyword>
<feature type="transmembrane region" description="Helical" evidence="1">
    <location>
        <begin position="6"/>
        <end position="26"/>
    </location>
</feature>
<dbReference type="PANTHER" id="PTHR36832">
    <property type="entry name" value="SLR1174 PROTEIN-RELATED"/>
    <property type="match status" value="1"/>
</dbReference>
<organism evidence="2 3">
    <name type="scientific">Paenibacillus melissococcoides</name>
    <dbReference type="NCBI Taxonomy" id="2912268"/>
    <lineage>
        <taxon>Bacteria</taxon>
        <taxon>Bacillati</taxon>
        <taxon>Bacillota</taxon>
        <taxon>Bacilli</taxon>
        <taxon>Bacillales</taxon>
        <taxon>Paenibacillaceae</taxon>
        <taxon>Paenibacillus</taxon>
    </lineage>
</organism>
<accession>A0ABN8UD38</accession>
<evidence type="ECO:0000313" key="2">
    <source>
        <dbReference type="EMBL" id="CAH8248084.1"/>
    </source>
</evidence>
<keyword evidence="3" id="KW-1185">Reference proteome</keyword>
<dbReference type="PANTHER" id="PTHR36832:SF1">
    <property type="entry name" value="SLR1174 PROTEIN"/>
    <property type="match status" value="1"/>
</dbReference>
<keyword evidence="1" id="KW-0472">Membrane</keyword>
<keyword evidence="1" id="KW-1133">Transmembrane helix</keyword>
<sequence length="118" mass="13263">MWTAVALTLAAYISICLNYLIGALALWTTESRWLYWVNYAFSMLLSGFLIPIEWLPSWLAAISEASFYPFLHYVPTRIYLGMEAPAALTGSVIWCALFTALYLAVTGIMRRKVEVQGG</sequence>
<dbReference type="EMBL" id="CALYLO010000009">
    <property type="protein sequence ID" value="CAH8248084.1"/>
    <property type="molecule type" value="Genomic_DNA"/>
</dbReference>
<evidence type="ECO:0000313" key="3">
    <source>
        <dbReference type="Proteomes" id="UP001154322"/>
    </source>
</evidence>
<reference evidence="2" key="1">
    <citation type="submission" date="2022-06" db="EMBL/GenBank/DDBJ databases">
        <authorList>
            <person name="Dietemann V."/>
            <person name="Ory F."/>
            <person name="Dainat B."/>
            <person name="Oberhansli S."/>
        </authorList>
    </citation>
    <scope>NUCLEOTIDE SEQUENCE</scope>
    <source>
        <strain evidence="2">Ena-SAMPLE-TAB-26-04-2022-14:26:32:270-5432</strain>
    </source>
</reference>
<proteinExistence type="predicted"/>
<feature type="transmembrane region" description="Helical" evidence="1">
    <location>
        <begin position="84"/>
        <end position="105"/>
    </location>
</feature>
<comment type="caution">
    <text evidence="2">The sequence shown here is derived from an EMBL/GenBank/DDBJ whole genome shotgun (WGS) entry which is preliminary data.</text>
</comment>